<evidence type="ECO:0000313" key="9">
    <source>
        <dbReference type="Proteomes" id="UP000069940"/>
    </source>
</evidence>
<dbReference type="InterPro" id="IPR011989">
    <property type="entry name" value="ARM-like"/>
</dbReference>
<sequence length="456" mass="51682">MEQIAGQVSEKDFEAALKGLNELNISNCVYDQFKSESDKILDVFLTCHTDGDYQNKIAIKCLNLLKRSCALGESFQNEIISKEPLLGNISKILNDDGIPENVRLNCLQLLANLCVQNKPNQQRILEEFKEYLLKCIQANTGFTNAATMLVYNAFIYKADIGLDAQELLTVLLENVETNRRTQQEAPEFVAIFLEYLMCDSNEVVEGYERIECEKRILFVRYLNEYIRQDQDRRSRPLQQDLFKHLLVDFKKKSDCVLKTVDSYLDGEKTDEVFTLLAFFADATCVEPYGSFLRQDGALFLNMGCLLRQLQTIGKNENGNMFTPVQKIEEILKVKQGNSELNIEQDISFTLKSSLVKALANLSYKNKKNQNLARDMQIMAAILECTNLDARNPLIKEWSILAIRNLCDDNLENQKFVASLTKIGDAENSLLTEYNSAGGTIRIKDGCSAPSPSSRGQ</sequence>
<evidence type="ECO:0000256" key="1">
    <source>
        <dbReference type="ARBA" id="ARBA00008384"/>
    </source>
</evidence>
<feature type="domain" description="Interferon-related developmental regulator N-terminal" evidence="6">
    <location>
        <begin position="4"/>
        <end position="200"/>
    </location>
</feature>
<dbReference type="PANTHER" id="PTHR13255:SF0">
    <property type="entry name" value="ATAXIN-10"/>
    <property type="match status" value="1"/>
</dbReference>
<feature type="domain" description="Ataxin-10" evidence="7">
    <location>
        <begin position="350"/>
        <end position="433"/>
    </location>
</feature>
<evidence type="ECO:0000256" key="3">
    <source>
        <dbReference type="ARBA" id="ARBA00022618"/>
    </source>
</evidence>
<reference evidence="9" key="1">
    <citation type="journal article" date="2015" name="Proc. Natl. Acad. Sci. U.S.A.">
        <title>Genome sequence of the Asian Tiger mosquito, Aedes albopictus, reveals insights into its biology, genetics, and evolution.</title>
        <authorList>
            <person name="Chen X.G."/>
            <person name="Jiang X."/>
            <person name="Gu J."/>
            <person name="Xu M."/>
            <person name="Wu Y."/>
            <person name="Deng Y."/>
            <person name="Zhang C."/>
            <person name="Bonizzoni M."/>
            <person name="Dermauw W."/>
            <person name="Vontas J."/>
            <person name="Armbruster P."/>
            <person name="Huang X."/>
            <person name="Yang Y."/>
            <person name="Zhang H."/>
            <person name="He W."/>
            <person name="Peng H."/>
            <person name="Liu Y."/>
            <person name="Wu K."/>
            <person name="Chen J."/>
            <person name="Lirakis M."/>
            <person name="Topalis P."/>
            <person name="Van Leeuwen T."/>
            <person name="Hall A.B."/>
            <person name="Jiang X."/>
            <person name="Thorpe C."/>
            <person name="Mueller R.L."/>
            <person name="Sun C."/>
            <person name="Waterhouse R.M."/>
            <person name="Yan G."/>
            <person name="Tu Z.J."/>
            <person name="Fang X."/>
            <person name="James A.A."/>
        </authorList>
    </citation>
    <scope>NUCLEOTIDE SEQUENCE [LARGE SCALE GENOMIC DNA]</scope>
    <source>
        <strain evidence="9">Foshan</strain>
    </source>
</reference>
<keyword evidence="4" id="KW-0131">Cell cycle</keyword>
<dbReference type="InterPro" id="IPR016024">
    <property type="entry name" value="ARM-type_fold"/>
</dbReference>
<dbReference type="EnsemblMetazoa" id="AALFPA23_024024.R35816">
    <property type="protein sequence ID" value="AALFPA23_024024.P35816"/>
    <property type="gene ID" value="AALFPA23_024024"/>
</dbReference>
<comment type="similarity">
    <text evidence="1">Belongs to the ataxin-10 family.</text>
</comment>
<name>A0ABM2A387_AEDAL</name>
<evidence type="ECO:0000256" key="5">
    <source>
        <dbReference type="ARBA" id="ARBA00045173"/>
    </source>
</evidence>
<organism evidence="8 9">
    <name type="scientific">Aedes albopictus</name>
    <name type="common">Asian tiger mosquito</name>
    <name type="synonym">Stegomyia albopicta</name>
    <dbReference type="NCBI Taxonomy" id="7160"/>
    <lineage>
        <taxon>Eukaryota</taxon>
        <taxon>Metazoa</taxon>
        <taxon>Ecdysozoa</taxon>
        <taxon>Arthropoda</taxon>
        <taxon>Hexapoda</taxon>
        <taxon>Insecta</taxon>
        <taxon>Pterygota</taxon>
        <taxon>Neoptera</taxon>
        <taxon>Endopterygota</taxon>
        <taxon>Diptera</taxon>
        <taxon>Nematocera</taxon>
        <taxon>Culicoidea</taxon>
        <taxon>Culicidae</taxon>
        <taxon>Culicinae</taxon>
        <taxon>Aedini</taxon>
        <taxon>Aedes</taxon>
        <taxon>Stegomyia</taxon>
    </lineage>
</organism>
<keyword evidence="9" id="KW-1185">Reference proteome</keyword>
<evidence type="ECO:0000259" key="7">
    <source>
        <dbReference type="Pfam" id="PF09759"/>
    </source>
</evidence>
<dbReference type="PANTHER" id="PTHR13255">
    <property type="entry name" value="ATAXIN-10"/>
    <property type="match status" value="1"/>
</dbReference>
<evidence type="ECO:0000313" key="8">
    <source>
        <dbReference type="EnsemblMetazoa" id="AALFPA23_024024.P35816"/>
    </source>
</evidence>
<dbReference type="Gene3D" id="1.25.10.10">
    <property type="entry name" value="Leucine-rich Repeat Variant"/>
    <property type="match status" value="1"/>
</dbReference>
<accession>A0ABM2A387</accession>
<proteinExistence type="inferred from homology"/>
<dbReference type="GeneID" id="109430732"/>
<dbReference type="Pfam" id="PF09759">
    <property type="entry name" value="Atx10homo_assoc"/>
    <property type="match status" value="1"/>
</dbReference>
<dbReference type="InterPro" id="IPR007701">
    <property type="entry name" value="Interferon-rel_develop_reg_N"/>
</dbReference>
<protein>
    <recommendedName>
        <fullName evidence="2">Ataxin-10</fullName>
    </recommendedName>
</protein>
<evidence type="ECO:0000259" key="6">
    <source>
        <dbReference type="Pfam" id="PF05004"/>
    </source>
</evidence>
<evidence type="ECO:0000256" key="2">
    <source>
        <dbReference type="ARBA" id="ARBA00018804"/>
    </source>
</evidence>
<dbReference type="RefSeq" id="XP_019562355.3">
    <property type="nucleotide sequence ID" value="XM_019706810.3"/>
</dbReference>
<keyword evidence="3" id="KW-0132">Cell division</keyword>
<dbReference type="SUPFAM" id="SSF48371">
    <property type="entry name" value="ARM repeat"/>
    <property type="match status" value="1"/>
</dbReference>
<reference evidence="8" key="2">
    <citation type="submission" date="2025-05" db="UniProtKB">
        <authorList>
            <consortium name="EnsemblMetazoa"/>
        </authorList>
    </citation>
    <scope>IDENTIFICATION</scope>
    <source>
        <strain evidence="8">Foshan</strain>
    </source>
</reference>
<comment type="function">
    <text evidence="5">May play a role in the regulation of cytokinesis. May play a role in signaling by stimulating protein glycosylation. Induces neuritogenesis by activating the Ras-MAP kinase pathway and is necessary for the survival of cerebellar neurons. Does not appear to play a major role in ciliogenesis.</text>
</comment>
<dbReference type="InterPro" id="IPR019156">
    <property type="entry name" value="Ataxin-10_domain"/>
</dbReference>
<dbReference type="InterPro" id="IPR051374">
    <property type="entry name" value="Ataxin-10/CTR86_families"/>
</dbReference>
<dbReference type="Pfam" id="PF05004">
    <property type="entry name" value="IFRD"/>
    <property type="match status" value="1"/>
</dbReference>
<dbReference type="Proteomes" id="UP000069940">
    <property type="component" value="Unassembled WGS sequence"/>
</dbReference>
<evidence type="ECO:0000256" key="4">
    <source>
        <dbReference type="ARBA" id="ARBA00023306"/>
    </source>
</evidence>